<sequence length="391" mass="42505">MFSRMRGWVAEAASNKILEPSAWIDANFRQARDARISLLDTAATVTRSSEFTLPARQGGHQFHMYLAADASGTNTITLAPGQELIPELLRSDKMIELSSSHLDQLNALATKHPIVKTQMPDTKPCLRVITPAVAANLAAAREAIDLVKALLPYGAGNQIKDIAATKGESVLHSSLAFTNGGPALLAVTNGEPAFRALAARALAAIRAQGGYCDSQVRLTYHLLSQNPALRDCRIDMVSGEGHSFVVIRGQTPEHDIVVDAWAPFASPTLAQDALSMHRAILRGAEPDCTKPAGTVLPDLNIGVALRLQAMDRSHYPSIRRNFYAEKYLDPDSAIAERLATPVDQWDVPFSGNPNVRYEVRDESGRQLISGPLRFDMQRIPLSPGPYQTQEA</sequence>
<proteinExistence type="predicted"/>
<name>A0A2S6ZXJ9_9XANT</name>
<gene>
    <name evidence="1" type="ORF">XarbCFBP7409_13935</name>
</gene>
<protein>
    <submittedName>
        <fullName evidence="1">Hrp-dependent type III effector protein</fullName>
    </submittedName>
</protein>
<accession>A0A2S6ZXJ9</accession>
<organism evidence="1 2">
    <name type="scientific">Xanthomonas arboricola pv. guizotiae</name>
    <dbReference type="NCBI Taxonomy" id="487867"/>
    <lineage>
        <taxon>Bacteria</taxon>
        <taxon>Pseudomonadati</taxon>
        <taxon>Pseudomonadota</taxon>
        <taxon>Gammaproteobacteria</taxon>
        <taxon>Lysobacterales</taxon>
        <taxon>Lysobacteraceae</taxon>
        <taxon>Xanthomonas</taxon>
    </lineage>
</organism>
<reference evidence="1 2" key="1">
    <citation type="submission" date="2016-08" db="EMBL/GenBank/DDBJ databases">
        <title>Evolution of the type three secretion system and type three effector repertoires in Xanthomonas.</title>
        <authorList>
            <person name="Merda D."/>
            <person name="Briand M."/>
            <person name="Bosis E."/>
            <person name="Rousseau C."/>
            <person name="Portier P."/>
            <person name="Jacques M.-A."/>
            <person name="Fischer-Le Saux M."/>
        </authorList>
    </citation>
    <scope>NUCLEOTIDE SEQUENCE [LARGE SCALE GENOMIC DNA]</scope>
    <source>
        <strain evidence="1 2">CFBP 7409</strain>
    </source>
</reference>
<dbReference type="AlphaFoldDB" id="A0A2S6ZXJ9"/>
<dbReference type="EMBL" id="MDSL01000029">
    <property type="protein sequence ID" value="PPT97652.1"/>
    <property type="molecule type" value="Genomic_DNA"/>
</dbReference>
<evidence type="ECO:0000313" key="1">
    <source>
        <dbReference type="EMBL" id="PPT97652.1"/>
    </source>
</evidence>
<comment type="caution">
    <text evidence="1">The sequence shown here is derived from an EMBL/GenBank/DDBJ whole genome shotgun (WGS) entry which is preliminary data.</text>
</comment>
<evidence type="ECO:0000313" key="2">
    <source>
        <dbReference type="Proteomes" id="UP000238049"/>
    </source>
</evidence>
<dbReference type="Proteomes" id="UP000238049">
    <property type="component" value="Unassembled WGS sequence"/>
</dbReference>